<sequence>MSPTKEKIFLDDDRVIASYPVTYVRSLEAKVKSLEKEFNSLRSATGRELDSRAELINPDTSDINIALGRQETEANSTNLLYEPSPTQLPLLQSSPSFVEELKILSFEATADRHLGSSSGLSFAKLTQTVLRRLNPDKADFSFAHFEPEGGIWPQLNLPSSTSDLLDSTLFSGFRDPFMCYPSMLDGFSPTAPTEPISLPEQQVSLEGSHVDQLIRFYFAHSHTLYPIVHRQEFNNILEHVRADPQFTLSDEHESMMYYKKALEHFEGALDYGYMAALEVLLLQVSYSFFNQLGPNTWTLVGLGARMAIGLGMHASSTYEGLPADVSEKRKRLFFSVYMMDRVVSIALGRPFAINEDDIDVTPFAVEDDSDVGAQIDLPENSFKPSILTVPLHILELRQIASNITTSVYSHRMSASLNAEQREEVSNSLHQRLLNWRRNMPFPLPNTDAAVPHLNSSWYDFNYYLHVAMLYRPSPLFPTLPEPRVKVLAEAASMSIRQVSNMHRQRCLAYNWLNLLSIFTATLSLIYATTAQPDNLISVLRDKGAVADLDLTIELFDKLSVKFPVAGKICRMVEQISTRYKEMMEVNEADRRKGQLMMSTLLNLTRSFQSLGHKGVIEEAFSLVPVLATTLALLACYVAYNVAFGTDIPHIKGLPQMPGAVPIFGHLLRLGEDHASTCENWWRKGNPSTFQIKLGNTRAVVFNSYEDIRRLLIGYQNAVIDRPKLYTFHGLISSTALGRPALRSYYPMFDLESYCILRDLHKDSRNGEVEISVRPYIQRYALNTTLTLCYGIRMDAVYDDLLREILHVGSAISLLRSASENTQDYVPIMRYFPNNEKSRRSKDLRERRDAYLNLLLDKVREQIKRGTDKPCISAAILKNEETKLSGVEVSSICLSLVSGGFETIPGTLTSTIGSLATKEGQAWQDRAYEDIKRYYPDVREAWASCYAEEKIPYINAIIREAGRYYTVSSMSLPRKTVTEVNWNGAIIPPKTMILVNAQAGNHDVRHFGDDAGHFDPERWLESLNPPTEKEISGVGHLSFGLGSRGCSGQYIAQRLLYAALVRLLSSYKIVASEEEPPNTDYVEYNQFKTALVAIPKDFKVKLIPRDTPSKDYRGFGLTPWILQVFL</sequence>
<evidence type="ECO:0000256" key="3">
    <source>
        <dbReference type="ARBA" id="ARBA00023002"/>
    </source>
</evidence>
<evidence type="ECO:0000259" key="7">
    <source>
        <dbReference type="SMART" id="SM00906"/>
    </source>
</evidence>
<comment type="similarity">
    <text evidence="1">Belongs to the cytochrome P450 family.</text>
</comment>
<dbReference type="GO" id="GO:0003677">
    <property type="term" value="F:DNA binding"/>
    <property type="evidence" value="ECO:0007669"/>
    <property type="project" value="InterPro"/>
</dbReference>
<dbReference type="RefSeq" id="XP_049140690.1">
    <property type="nucleotide sequence ID" value="XM_049283547.1"/>
</dbReference>
<dbReference type="Proteomes" id="UP000830671">
    <property type="component" value="Chromosome 2"/>
</dbReference>
<accession>A0A9Q8WDT3</accession>
<protein>
    <submittedName>
        <fullName evidence="8">Cytochrome P450</fullName>
    </submittedName>
</protein>
<dbReference type="GO" id="GO:0016705">
    <property type="term" value="F:oxidoreductase activity, acting on paired donors, with incorporation or reduction of molecular oxygen"/>
    <property type="evidence" value="ECO:0007669"/>
    <property type="project" value="InterPro"/>
</dbReference>
<keyword evidence="4 6" id="KW-0408">Iron</keyword>
<dbReference type="InterPro" id="IPR036396">
    <property type="entry name" value="Cyt_P450_sf"/>
</dbReference>
<dbReference type="InterPro" id="IPR050364">
    <property type="entry name" value="Cytochrome_P450_fung"/>
</dbReference>
<comment type="cofactor">
    <cofactor evidence="6">
        <name>heme</name>
        <dbReference type="ChEBI" id="CHEBI:30413"/>
    </cofactor>
</comment>
<proteinExistence type="inferred from homology"/>
<evidence type="ECO:0000256" key="6">
    <source>
        <dbReference type="PIRSR" id="PIRSR602401-1"/>
    </source>
</evidence>
<dbReference type="GO" id="GO:0005506">
    <property type="term" value="F:iron ion binding"/>
    <property type="evidence" value="ECO:0007669"/>
    <property type="project" value="InterPro"/>
</dbReference>
<dbReference type="Gene3D" id="1.10.630.10">
    <property type="entry name" value="Cytochrome P450"/>
    <property type="match status" value="1"/>
</dbReference>
<keyword evidence="5" id="KW-0539">Nucleus</keyword>
<dbReference type="KEGG" id="clup:CLUP02_04536"/>
<dbReference type="InterPro" id="IPR002401">
    <property type="entry name" value="Cyt_P450_E_grp-I"/>
</dbReference>
<evidence type="ECO:0000256" key="4">
    <source>
        <dbReference type="ARBA" id="ARBA00023004"/>
    </source>
</evidence>
<dbReference type="SUPFAM" id="SSF48264">
    <property type="entry name" value="Cytochrome P450"/>
    <property type="match status" value="1"/>
</dbReference>
<dbReference type="EMBL" id="CP019474">
    <property type="protein sequence ID" value="UQC79057.1"/>
    <property type="molecule type" value="Genomic_DNA"/>
</dbReference>
<evidence type="ECO:0000256" key="5">
    <source>
        <dbReference type="ARBA" id="ARBA00023242"/>
    </source>
</evidence>
<evidence type="ECO:0000313" key="8">
    <source>
        <dbReference type="EMBL" id="UQC79057.1"/>
    </source>
</evidence>
<dbReference type="GO" id="GO:0006351">
    <property type="term" value="P:DNA-templated transcription"/>
    <property type="evidence" value="ECO:0007669"/>
    <property type="project" value="InterPro"/>
</dbReference>
<keyword evidence="2 6" id="KW-0479">Metal-binding</keyword>
<feature type="binding site" description="axial binding residue" evidence="6">
    <location>
        <position position="1045"/>
    </location>
    <ligand>
        <name>heme</name>
        <dbReference type="ChEBI" id="CHEBI:30413"/>
    </ligand>
    <ligandPart>
        <name>Fe</name>
        <dbReference type="ChEBI" id="CHEBI:18248"/>
    </ligandPart>
</feature>
<dbReference type="PRINTS" id="PR00463">
    <property type="entry name" value="EP450I"/>
</dbReference>
<dbReference type="InterPro" id="IPR007219">
    <property type="entry name" value="XnlR_reg_dom"/>
</dbReference>
<dbReference type="PANTHER" id="PTHR46300:SF9">
    <property type="entry name" value="P450, PUTATIVE-RELATED"/>
    <property type="match status" value="1"/>
</dbReference>
<dbReference type="AlphaFoldDB" id="A0A9Q8WDT3"/>
<gene>
    <name evidence="8" type="ORF">CLUP02_04536</name>
</gene>
<dbReference type="CDD" id="cd12148">
    <property type="entry name" value="fungal_TF_MHR"/>
    <property type="match status" value="1"/>
</dbReference>
<evidence type="ECO:0000313" key="9">
    <source>
        <dbReference type="Proteomes" id="UP000830671"/>
    </source>
</evidence>
<keyword evidence="6" id="KW-0349">Heme</keyword>
<dbReference type="GO" id="GO:0020037">
    <property type="term" value="F:heme binding"/>
    <property type="evidence" value="ECO:0007669"/>
    <property type="project" value="InterPro"/>
</dbReference>
<name>A0A9Q8WDT3_9PEZI</name>
<dbReference type="Pfam" id="PF04082">
    <property type="entry name" value="Fungal_trans"/>
    <property type="match status" value="1"/>
</dbReference>
<dbReference type="Pfam" id="PF00067">
    <property type="entry name" value="p450"/>
    <property type="match status" value="1"/>
</dbReference>
<organism evidence="8 9">
    <name type="scientific">Colletotrichum lupini</name>
    <dbReference type="NCBI Taxonomy" id="145971"/>
    <lineage>
        <taxon>Eukaryota</taxon>
        <taxon>Fungi</taxon>
        <taxon>Dikarya</taxon>
        <taxon>Ascomycota</taxon>
        <taxon>Pezizomycotina</taxon>
        <taxon>Sordariomycetes</taxon>
        <taxon>Hypocreomycetidae</taxon>
        <taxon>Glomerellales</taxon>
        <taxon>Glomerellaceae</taxon>
        <taxon>Colletotrichum</taxon>
        <taxon>Colletotrichum acutatum species complex</taxon>
    </lineage>
</organism>
<keyword evidence="9" id="KW-1185">Reference proteome</keyword>
<reference evidence="8" key="1">
    <citation type="journal article" date="2021" name="Mol. Plant Microbe Interact.">
        <title>Complete Genome Sequence of the Plant-Pathogenic Fungus Colletotrichum lupini.</title>
        <authorList>
            <person name="Baroncelli R."/>
            <person name="Pensec F."/>
            <person name="Da Lio D."/>
            <person name="Boufleur T."/>
            <person name="Vicente I."/>
            <person name="Sarrocco S."/>
            <person name="Picot A."/>
            <person name="Baraldi E."/>
            <person name="Sukno S."/>
            <person name="Thon M."/>
            <person name="Le Floch G."/>
        </authorList>
    </citation>
    <scope>NUCLEOTIDE SEQUENCE</scope>
    <source>
        <strain evidence="8">IMI 504893</strain>
    </source>
</reference>
<evidence type="ECO:0000256" key="1">
    <source>
        <dbReference type="ARBA" id="ARBA00010617"/>
    </source>
</evidence>
<dbReference type="GO" id="GO:0004497">
    <property type="term" value="F:monooxygenase activity"/>
    <property type="evidence" value="ECO:0007669"/>
    <property type="project" value="InterPro"/>
</dbReference>
<dbReference type="GeneID" id="73338557"/>
<dbReference type="GO" id="GO:0008270">
    <property type="term" value="F:zinc ion binding"/>
    <property type="evidence" value="ECO:0007669"/>
    <property type="project" value="InterPro"/>
</dbReference>
<dbReference type="PANTHER" id="PTHR46300">
    <property type="entry name" value="P450, PUTATIVE (EUROFUNG)-RELATED-RELATED"/>
    <property type="match status" value="1"/>
</dbReference>
<dbReference type="SMART" id="SM00906">
    <property type="entry name" value="Fungal_trans"/>
    <property type="match status" value="1"/>
</dbReference>
<feature type="domain" description="Xylanolytic transcriptional activator regulatory" evidence="7">
    <location>
        <begin position="296"/>
        <end position="368"/>
    </location>
</feature>
<keyword evidence="3" id="KW-0560">Oxidoreductase</keyword>
<evidence type="ECO:0000256" key="2">
    <source>
        <dbReference type="ARBA" id="ARBA00022723"/>
    </source>
</evidence>
<dbReference type="InterPro" id="IPR001128">
    <property type="entry name" value="Cyt_P450"/>
</dbReference>